<accession>A0A0N4TXM8</accession>
<dbReference type="AlphaFoldDB" id="A0A0N4TXM8"/>
<evidence type="ECO:0000313" key="3">
    <source>
        <dbReference type="WBParaSite" id="BPAG_0001373201-mRNA-1"/>
    </source>
</evidence>
<name>A0A0N4TXM8_BRUPA</name>
<protein>
    <submittedName>
        <fullName evidence="3">Transposase</fullName>
    </submittedName>
</protein>
<dbReference type="WBParaSite" id="BPAG_0001373201-mRNA-1">
    <property type="protein sequence ID" value="BPAG_0001373201-mRNA-1"/>
    <property type="gene ID" value="BPAG_0001373201"/>
</dbReference>
<keyword evidence="2" id="KW-1185">Reference proteome</keyword>
<evidence type="ECO:0000313" key="2">
    <source>
        <dbReference type="Proteomes" id="UP000278627"/>
    </source>
</evidence>
<dbReference type="Proteomes" id="UP000278627">
    <property type="component" value="Unassembled WGS sequence"/>
</dbReference>
<gene>
    <name evidence="1" type="ORF">BPAG_LOCUS13660</name>
</gene>
<dbReference type="EMBL" id="UZAD01013426">
    <property type="protein sequence ID" value="VDN94845.1"/>
    <property type="molecule type" value="Genomic_DNA"/>
</dbReference>
<proteinExistence type="predicted"/>
<reference evidence="3" key="1">
    <citation type="submission" date="2017-02" db="UniProtKB">
        <authorList>
            <consortium name="WormBaseParasite"/>
        </authorList>
    </citation>
    <scope>IDENTIFICATION</scope>
</reference>
<reference evidence="1 2" key="2">
    <citation type="submission" date="2018-11" db="EMBL/GenBank/DDBJ databases">
        <authorList>
            <consortium name="Pathogen Informatics"/>
        </authorList>
    </citation>
    <scope>NUCLEOTIDE SEQUENCE [LARGE SCALE GENOMIC DNA]</scope>
</reference>
<sequence length="94" mass="10918">MSESAYIAKCFHNEIAFERGKKTSKFFFELVHLSSNLPYCGKKQRQGVEGVENWKTKKIIKHPERKIRGKGIKGCYAKGDVWTVNNLKRKKKSK</sequence>
<evidence type="ECO:0000313" key="1">
    <source>
        <dbReference type="EMBL" id="VDN94845.1"/>
    </source>
</evidence>
<organism evidence="3">
    <name type="scientific">Brugia pahangi</name>
    <name type="common">Filarial nematode worm</name>
    <dbReference type="NCBI Taxonomy" id="6280"/>
    <lineage>
        <taxon>Eukaryota</taxon>
        <taxon>Metazoa</taxon>
        <taxon>Ecdysozoa</taxon>
        <taxon>Nematoda</taxon>
        <taxon>Chromadorea</taxon>
        <taxon>Rhabditida</taxon>
        <taxon>Spirurina</taxon>
        <taxon>Spiruromorpha</taxon>
        <taxon>Filarioidea</taxon>
        <taxon>Onchocercidae</taxon>
        <taxon>Brugia</taxon>
    </lineage>
</organism>